<organism evidence="1 2">
    <name type="scientific">Lentinula lateritia</name>
    <dbReference type="NCBI Taxonomy" id="40482"/>
    <lineage>
        <taxon>Eukaryota</taxon>
        <taxon>Fungi</taxon>
        <taxon>Dikarya</taxon>
        <taxon>Basidiomycota</taxon>
        <taxon>Agaricomycotina</taxon>
        <taxon>Agaricomycetes</taxon>
        <taxon>Agaricomycetidae</taxon>
        <taxon>Agaricales</taxon>
        <taxon>Marasmiineae</taxon>
        <taxon>Omphalotaceae</taxon>
        <taxon>Lentinula</taxon>
    </lineage>
</organism>
<evidence type="ECO:0000313" key="2">
    <source>
        <dbReference type="Proteomes" id="UP001150217"/>
    </source>
</evidence>
<dbReference type="Proteomes" id="UP001150217">
    <property type="component" value="Unassembled WGS sequence"/>
</dbReference>
<proteinExistence type="predicted"/>
<accession>A0ABQ8VJQ4</accession>
<reference evidence="1" key="1">
    <citation type="submission" date="2022-08" db="EMBL/GenBank/DDBJ databases">
        <title>A Global Phylogenomic Analysis of the Shiitake Genus Lentinula.</title>
        <authorList>
            <consortium name="DOE Joint Genome Institute"/>
            <person name="Sierra-Patev S."/>
            <person name="Min B."/>
            <person name="Naranjo-Ortiz M."/>
            <person name="Looney B."/>
            <person name="Konkel Z."/>
            <person name="Slot J.C."/>
            <person name="Sakamoto Y."/>
            <person name="Steenwyk J.L."/>
            <person name="Rokas A."/>
            <person name="Carro J."/>
            <person name="Camarero S."/>
            <person name="Ferreira P."/>
            <person name="Molpeceres G."/>
            <person name="Ruiz-Duenas F.J."/>
            <person name="Serrano A."/>
            <person name="Henrissat B."/>
            <person name="Drula E."/>
            <person name="Hughes K.W."/>
            <person name="Mata J.L."/>
            <person name="Ishikawa N.K."/>
            <person name="Vargas-Isla R."/>
            <person name="Ushijima S."/>
            <person name="Smith C.A."/>
            <person name="Ahrendt S."/>
            <person name="Andreopoulos W."/>
            <person name="He G."/>
            <person name="Labutti K."/>
            <person name="Lipzen A."/>
            <person name="Ng V."/>
            <person name="Riley R."/>
            <person name="Sandor L."/>
            <person name="Barry K."/>
            <person name="Martinez A.T."/>
            <person name="Xiao Y."/>
            <person name="Gibbons J.G."/>
            <person name="Terashima K."/>
            <person name="Grigoriev I.V."/>
            <person name="Hibbett D.S."/>
        </authorList>
    </citation>
    <scope>NUCLEOTIDE SEQUENCE</scope>
    <source>
        <strain evidence="1">RHP3577 ss4</strain>
    </source>
</reference>
<gene>
    <name evidence="1" type="ORF">C8R41DRAFT_918196</name>
</gene>
<dbReference type="EMBL" id="JANVFT010000026">
    <property type="protein sequence ID" value="KAJ4496626.1"/>
    <property type="molecule type" value="Genomic_DNA"/>
</dbReference>
<comment type="caution">
    <text evidence="1">The sequence shown here is derived from an EMBL/GenBank/DDBJ whole genome shotgun (WGS) entry which is preliminary data.</text>
</comment>
<name>A0ABQ8VJQ4_9AGAR</name>
<protein>
    <submittedName>
        <fullName evidence="1">Uncharacterized protein</fullName>
    </submittedName>
</protein>
<keyword evidence="2" id="KW-1185">Reference proteome</keyword>
<sequence length="205" mass="23849">MSSQGGLVADGLLSDSITTPSTPLSLSSKKVLVLESNLSDPMTDKLRLVQAHVLKLIGEDNGMEAHMAEQDEPPISDDALYQILTDALPVEFIGEDYFEEFILEGDSLASILHKFLTMPFEQRTPRWYRKRLQLFLDIKTQLHHTFWQEMSREQTIMRTQVEIEQLRLVTIEARIELREKRKRREQLARAAREMKRLLQNDRLDE</sequence>
<evidence type="ECO:0000313" key="1">
    <source>
        <dbReference type="EMBL" id="KAJ4496626.1"/>
    </source>
</evidence>